<evidence type="ECO:0000259" key="2">
    <source>
        <dbReference type="Pfam" id="PF13393"/>
    </source>
</evidence>
<evidence type="ECO:0000313" key="4">
    <source>
        <dbReference type="Proteomes" id="UP000191257"/>
    </source>
</evidence>
<dbReference type="PIRSF" id="PIRSF001549">
    <property type="entry name" value="His-tRNA_synth"/>
    <property type="match status" value="1"/>
</dbReference>
<feature type="domain" description="Class II Histidinyl-tRNA synthetase (HisRS)-like catalytic core" evidence="2">
    <location>
        <begin position="4"/>
        <end position="340"/>
    </location>
</feature>
<feature type="binding site" evidence="1">
    <location>
        <begin position="296"/>
        <end position="297"/>
    </location>
    <ligand>
        <name>L-histidine</name>
        <dbReference type="ChEBI" id="CHEBI:57595"/>
    </ligand>
</feature>
<proteinExistence type="predicted"/>
<dbReference type="eggNOG" id="COG3705">
    <property type="taxonomic scope" value="Bacteria"/>
</dbReference>
<dbReference type="InterPro" id="IPR004516">
    <property type="entry name" value="HisRS/HisZ"/>
</dbReference>
<feature type="binding site" evidence="1">
    <location>
        <position position="114"/>
    </location>
    <ligand>
        <name>L-histidine</name>
        <dbReference type="ChEBI" id="CHEBI:57595"/>
    </ligand>
</feature>
<feature type="binding site" evidence="1">
    <location>
        <position position="291"/>
    </location>
    <ligand>
        <name>L-histidine</name>
        <dbReference type="ChEBI" id="CHEBI:57595"/>
    </ligand>
</feature>
<dbReference type="SUPFAM" id="SSF55681">
    <property type="entry name" value="Class II aaRS and biotin synthetases"/>
    <property type="match status" value="1"/>
</dbReference>
<dbReference type="STRING" id="147645.A6J80_12960"/>
<dbReference type="NCBIfam" id="NF008952">
    <property type="entry name" value="PRK12295.1-5"/>
    <property type="match status" value="1"/>
</dbReference>
<dbReference type="KEGG" id="pye:A6J80_12960"/>
<feature type="binding site" evidence="1">
    <location>
        <position position="110"/>
    </location>
    <ligand>
        <name>L-histidine</name>
        <dbReference type="ChEBI" id="CHEBI:57595"/>
    </ligand>
</feature>
<dbReference type="GO" id="GO:0004821">
    <property type="term" value="F:histidine-tRNA ligase activity"/>
    <property type="evidence" value="ECO:0007669"/>
    <property type="project" value="TreeGrafter"/>
</dbReference>
<protein>
    <submittedName>
        <fullName evidence="3">ATP phosphoribosyltransferase regulatory subunit</fullName>
    </submittedName>
</protein>
<evidence type="ECO:0000256" key="1">
    <source>
        <dbReference type="PIRSR" id="PIRSR001549-1"/>
    </source>
</evidence>
<gene>
    <name evidence="3" type="ORF">A6J80_12960</name>
</gene>
<dbReference type="InterPro" id="IPR045864">
    <property type="entry name" value="aa-tRNA-synth_II/BPL/LPL"/>
</dbReference>
<feature type="binding site" evidence="1">
    <location>
        <begin position="64"/>
        <end position="66"/>
    </location>
    <ligand>
        <name>L-histidine</name>
        <dbReference type="ChEBI" id="CHEBI:57595"/>
    </ligand>
</feature>
<name>A0A1V0GTG6_9RHOB</name>
<dbReference type="RefSeq" id="WP_080621773.1">
    <property type="nucleotide sequence ID" value="NZ_CAWMZI010000001.1"/>
</dbReference>
<sequence length="355" mass="38938">MTKRAKQAIGQQILAAFRAAGAVEVAPDILLPAETLLDLYGEDIRARAYVTQDPIRGEMMLRPDFTVPVVQMHMRNGAEPARYCYLGEVFRKQDHGDTRPEHPRDNEYLQAGFELFARDPDADAEVFALFHSILKPLDLQATMGDMDLLMDAVRALPLSGARRAALLHHIWRPKRFAKALARFAAPSAPRRFEASAAPWNGLRSREEMQARIARLQADAAETPLPAIWAERLQRLFTVDAPAPQALADLRALATEIPDIAEAVDRLARNLALLSARGIDVGAIRFDASHGRHTMEYYDGMTFSFVAPGRADWPPVASGGRYDALAAVLGQAQGRSIPAVGGIIRPGLVHELGGLS</sequence>
<keyword evidence="4" id="KW-1185">Reference proteome</keyword>
<dbReference type="GO" id="GO:0005737">
    <property type="term" value="C:cytoplasm"/>
    <property type="evidence" value="ECO:0007669"/>
    <property type="project" value="InterPro"/>
</dbReference>
<dbReference type="EMBL" id="CP020442">
    <property type="protein sequence ID" value="ARC37165.1"/>
    <property type="molecule type" value="Genomic_DNA"/>
</dbReference>
<organism evidence="3 4">
    <name type="scientific">Paracoccus yeei</name>
    <dbReference type="NCBI Taxonomy" id="147645"/>
    <lineage>
        <taxon>Bacteria</taxon>
        <taxon>Pseudomonadati</taxon>
        <taxon>Pseudomonadota</taxon>
        <taxon>Alphaproteobacteria</taxon>
        <taxon>Rhodobacterales</taxon>
        <taxon>Paracoccaceae</taxon>
        <taxon>Paracoccus</taxon>
    </lineage>
</organism>
<dbReference type="InterPro" id="IPR041715">
    <property type="entry name" value="HisRS-like_core"/>
</dbReference>
<evidence type="ECO:0000313" key="3">
    <source>
        <dbReference type="EMBL" id="ARC37165.1"/>
    </source>
</evidence>
<keyword evidence="3" id="KW-0808">Transferase</keyword>
<dbReference type="AlphaFoldDB" id="A0A1V0GTG6"/>
<keyword evidence="3" id="KW-0328">Glycosyltransferase</keyword>
<dbReference type="Pfam" id="PF13393">
    <property type="entry name" value="tRNA-synt_His"/>
    <property type="match status" value="1"/>
</dbReference>
<dbReference type="Proteomes" id="UP000191257">
    <property type="component" value="Chromosome"/>
</dbReference>
<reference evidence="3" key="1">
    <citation type="submission" date="2017-12" db="EMBL/GenBank/DDBJ databases">
        <title>FDA dAtabase for Regulatory Grade micrObial Sequences (FDA-ARGOS): Supporting development and validation of Infectious Disease Dx tests.</title>
        <authorList>
            <person name="Campos J."/>
            <person name="Goldberg B."/>
            <person name="Tallon L."/>
            <person name="Sadzewicz L."/>
            <person name="Sengamalay N."/>
            <person name="Ott S."/>
            <person name="Godinez A."/>
            <person name="Nagaraj S."/>
            <person name="Vyas G."/>
            <person name="Aluvathingal J."/>
            <person name="Nadendla S."/>
            <person name="Geyer C."/>
            <person name="Nandy P."/>
            <person name="Hobson J."/>
            <person name="Sichtig H."/>
        </authorList>
    </citation>
    <scope>NUCLEOTIDE SEQUENCE</scope>
    <source>
        <strain evidence="3">FDAARGOS_252</strain>
    </source>
</reference>
<dbReference type="GO" id="GO:0016757">
    <property type="term" value="F:glycosyltransferase activity"/>
    <property type="evidence" value="ECO:0007669"/>
    <property type="project" value="UniProtKB-KW"/>
</dbReference>
<dbReference type="PANTHER" id="PTHR43707:SF1">
    <property type="entry name" value="HISTIDINE--TRNA LIGASE, MITOCHONDRIAL-RELATED"/>
    <property type="match status" value="1"/>
</dbReference>
<accession>A0A1V0GTG6</accession>
<dbReference type="PANTHER" id="PTHR43707">
    <property type="entry name" value="HISTIDYL-TRNA SYNTHETASE"/>
    <property type="match status" value="1"/>
</dbReference>
<dbReference type="GO" id="GO:0006427">
    <property type="term" value="P:histidyl-tRNA aminoacylation"/>
    <property type="evidence" value="ECO:0007669"/>
    <property type="project" value="TreeGrafter"/>
</dbReference>
<feature type="binding site" evidence="1">
    <location>
        <position position="91"/>
    </location>
    <ligand>
        <name>L-histidine</name>
        <dbReference type="ChEBI" id="CHEBI:57595"/>
    </ligand>
</feature>
<dbReference type="Gene3D" id="3.30.930.10">
    <property type="entry name" value="Bira Bifunctional Protein, Domain 2"/>
    <property type="match status" value="1"/>
</dbReference>